<protein>
    <submittedName>
        <fullName evidence="2">Uncharacterized protein</fullName>
    </submittedName>
</protein>
<accession>A0A9W8EG55</accession>
<reference evidence="2" key="1">
    <citation type="submission" date="2022-07" db="EMBL/GenBank/DDBJ databases">
        <title>Phylogenomic reconstructions and comparative analyses of Kickxellomycotina fungi.</title>
        <authorList>
            <person name="Reynolds N.K."/>
            <person name="Stajich J.E."/>
            <person name="Barry K."/>
            <person name="Grigoriev I.V."/>
            <person name="Crous P."/>
            <person name="Smith M.E."/>
        </authorList>
    </citation>
    <scope>NUCLEOTIDE SEQUENCE</scope>
    <source>
        <strain evidence="2">RSA 567</strain>
    </source>
</reference>
<sequence>MARVQAPPTYLPQSPRLDILVADPDFNAKWESTDLSAGQTPASETNEPLYWDRPEVPISPIYNAWECNASPSDNPWATLRQPSAYYSAEPEMIDHPLA</sequence>
<keyword evidence="3" id="KW-1185">Reference proteome</keyword>
<dbReference type="EMBL" id="JANBQB010000004">
    <property type="protein sequence ID" value="KAJ1985147.1"/>
    <property type="molecule type" value="Genomic_DNA"/>
</dbReference>
<proteinExistence type="predicted"/>
<dbReference type="Proteomes" id="UP001151582">
    <property type="component" value="Unassembled WGS sequence"/>
</dbReference>
<organism evidence="2 3">
    <name type="scientific">Dimargaris verticillata</name>
    <dbReference type="NCBI Taxonomy" id="2761393"/>
    <lineage>
        <taxon>Eukaryota</taxon>
        <taxon>Fungi</taxon>
        <taxon>Fungi incertae sedis</taxon>
        <taxon>Zoopagomycota</taxon>
        <taxon>Kickxellomycotina</taxon>
        <taxon>Dimargaritomycetes</taxon>
        <taxon>Dimargaritales</taxon>
        <taxon>Dimargaritaceae</taxon>
        <taxon>Dimargaris</taxon>
    </lineage>
</organism>
<evidence type="ECO:0000313" key="3">
    <source>
        <dbReference type="Proteomes" id="UP001151582"/>
    </source>
</evidence>
<feature type="region of interest" description="Disordered" evidence="1">
    <location>
        <begin position="31"/>
        <end position="50"/>
    </location>
</feature>
<gene>
    <name evidence="2" type="ORF">H4R34_000224</name>
</gene>
<evidence type="ECO:0000256" key="1">
    <source>
        <dbReference type="SAM" id="MobiDB-lite"/>
    </source>
</evidence>
<feature type="compositionally biased region" description="Polar residues" evidence="1">
    <location>
        <begin position="33"/>
        <end position="46"/>
    </location>
</feature>
<evidence type="ECO:0000313" key="2">
    <source>
        <dbReference type="EMBL" id="KAJ1985147.1"/>
    </source>
</evidence>
<name>A0A9W8EG55_9FUNG</name>
<comment type="caution">
    <text evidence="2">The sequence shown here is derived from an EMBL/GenBank/DDBJ whole genome shotgun (WGS) entry which is preliminary data.</text>
</comment>
<dbReference type="AlphaFoldDB" id="A0A9W8EG55"/>